<dbReference type="InterPro" id="IPR024402">
    <property type="entry name" value="DUF2726"/>
</dbReference>
<sequence>MSFSELVFLLVAAAIFFASANGVRVRYPRKGIGSRSRDVQFVSSRRLLSPAERASFIDLVKALAKRGYVCPKVRIADLITVRSKNRSAWQTAFNRIACKHVDFAVMSKDGDILFAVEIDDRSHRRADRKKRDRLVNQVFAEAGVPLVRAAPGKLQASEQLTAVIERFWPQAQLREEAVEGLSSRIRVVP</sequence>
<name>A0A399RK58_9PROT</name>
<protein>
    <submittedName>
        <fullName evidence="2">DUF2726 domain-containing protein</fullName>
    </submittedName>
</protein>
<dbReference type="OrthoDB" id="5782056at2"/>
<dbReference type="RefSeq" id="WP_119453558.1">
    <property type="nucleotide sequence ID" value="NZ_QWGA01000003.1"/>
</dbReference>
<evidence type="ECO:0000259" key="1">
    <source>
        <dbReference type="Pfam" id="PF10881"/>
    </source>
</evidence>
<accession>A0A399RK58</accession>
<dbReference type="Pfam" id="PF10881">
    <property type="entry name" value="DUF2726"/>
    <property type="match status" value="1"/>
</dbReference>
<dbReference type="EMBL" id="QWGA01000003">
    <property type="protein sequence ID" value="RIJ32070.1"/>
    <property type="molecule type" value="Genomic_DNA"/>
</dbReference>
<feature type="domain" description="DUF2726" evidence="1">
    <location>
        <begin position="45"/>
        <end position="164"/>
    </location>
</feature>
<gene>
    <name evidence="2" type="ORF">D1222_07515</name>
</gene>
<proteinExistence type="predicted"/>
<evidence type="ECO:0000313" key="2">
    <source>
        <dbReference type="EMBL" id="RIJ32070.1"/>
    </source>
</evidence>
<keyword evidence="3" id="KW-1185">Reference proteome</keyword>
<organism evidence="2 3">
    <name type="scientific">Henriciella algicola</name>
    <dbReference type="NCBI Taxonomy" id="1608422"/>
    <lineage>
        <taxon>Bacteria</taxon>
        <taxon>Pseudomonadati</taxon>
        <taxon>Pseudomonadota</taxon>
        <taxon>Alphaproteobacteria</taxon>
        <taxon>Hyphomonadales</taxon>
        <taxon>Hyphomonadaceae</taxon>
        <taxon>Henriciella</taxon>
    </lineage>
</organism>
<reference evidence="2 3" key="1">
    <citation type="submission" date="2018-08" db="EMBL/GenBank/DDBJ databases">
        <title>Henriciella mobilis sp. nov., isolated from seawater.</title>
        <authorList>
            <person name="Cheng H."/>
            <person name="Wu Y.-H."/>
            <person name="Xu X.-W."/>
            <person name="Guo L.-L."/>
        </authorList>
    </citation>
    <scope>NUCLEOTIDE SEQUENCE [LARGE SCALE GENOMIC DNA]</scope>
    <source>
        <strain evidence="2 3">CCUG67844</strain>
    </source>
</reference>
<evidence type="ECO:0000313" key="3">
    <source>
        <dbReference type="Proteomes" id="UP000265845"/>
    </source>
</evidence>
<dbReference type="AlphaFoldDB" id="A0A399RK58"/>
<dbReference type="Proteomes" id="UP000265845">
    <property type="component" value="Unassembled WGS sequence"/>
</dbReference>
<comment type="caution">
    <text evidence="2">The sequence shown here is derived from an EMBL/GenBank/DDBJ whole genome shotgun (WGS) entry which is preliminary data.</text>
</comment>